<evidence type="ECO:0000313" key="13">
    <source>
        <dbReference type="EMBL" id="SVA28488.1"/>
    </source>
</evidence>
<feature type="transmembrane region" description="Helical" evidence="12">
    <location>
        <begin position="67"/>
        <end position="90"/>
    </location>
</feature>
<evidence type="ECO:0000256" key="2">
    <source>
        <dbReference type="ARBA" id="ARBA00006434"/>
    </source>
</evidence>
<keyword evidence="3" id="KW-0813">Transport</keyword>
<keyword evidence="9" id="KW-0406">Ion transport</keyword>
<evidence type="ECO:0000256" key="8">
    <source>
        <dbReference type="ARBA" id="ARBA00023053"/>
    </source>
</evidence>
<feature type="transmembrane region" description="Helical" evidence="12">
    <location>
        <begin position="102"/>
        <end position="122"/>
    </location>
</feature>
<evidence type="ECO:0000256" key="6">
    <source>
        <dbReference type="ARBA" id="ARBA00022847"/>
    </source>
</evidence>
<evidence type="ECO:0000256" key="5">
    <source>
        <dbReference type="ARBA" id="ARBA00022692"/>
    </source>
</evidence>
<keyword evidence="11" id="KW-0739">Sodium transport</keyword>
<feature type="transmembrane region" description="Helical" evidence="12">
    <location>
        <begin position="194"/>
        <end position="213"/>
    </location>
</feature>
<comment type="subcellular location">
    <subcellularLocation>
        <location evidence="1">Cell membrane</location>
        <topology evidence="1">Multi-pass membrane protein</topology>
    </subcellularLocation>
</comment>
<reference evidence="13" key="1">
    <citation type="submission" date="2018-05" db="EMBL/GenBank/DDBJ databases">
        <authorList>
            <person name="Lanie J.A."/>
            <person name="Ng W.-L."/>
            <person name="Kazmierczak K.M."/>
            <person name="Andrzejewski T.M."/>
            <person name="Davidsen T.M."/>
            <person name="Wayne K.J."/>
            <person name="Tettelin H."/>
            <person name="Glass J.I."/>
            <person name="Rusch D."/>
            <person name="Podicherti R."/>
            <person name="Tsui H.-C.T."/>
            <person name="Winkler M.E."/>
        </authorList>
    </citation>
    <scope>NUCLEOTIDE SEQUENCE</scope>
</reference>
<feature type="transmembrane region" description="Helical" evidence="12">
    <location>
        <begin position="134"/>
        <end position="153"/>
    </location>
</feature>
<dbReference type="GO" id="GO:0015193">
    <property type="term" value="F:L-proline transmembrane transporter activity"/>
    <property type="evidence" value="ECO:0007669"/>
    <property type="project" value="TreeGrafter"/>
</dbReference>
<dbReference type="PANTHER" id="PTHR48086:SF3">
    <property type="entry name" value="SODIUM_PROLINE SYMPORTER"/>
    <property type="match status" value="1"/>
</dbReference>
<gene>
    <name evidence="13" type="ORF">METZ01_LOCUS81342</name>
</gene>
<feature type="transmembrane region" description="Helical" evidence="12">
    <location>
        <begin position="329"/>
        <end position="346"/>
    </location>
</feature>
<evidence type="ECO:0000256" key="1">
    <source>
        <dbReference type="ARBA" id="ARBA00004651"/>
    </source>
</evidence>
<evidence type="ECO:0000256" key="12">
    <source>
        <dbReference type="SAM" id="Phobius"/>
    </source>
</evidence>
<keyword evidence="10 12" id="KW-0472">Membrane</keyword>
<dbReference type="Gene3D" id="1.20.1730.10">
    <property type="entry name" value="Sodium/glucose cotransporter"/>
    <property type="match status" value="1"/>
</dbReference>
<evidence type="ECO:0000256" key="11">
    <source>
        <dbReference type="ARBA" id="ARBA00023201"/>
    </source>
</evidence>
<dbReference type="GO" id="GO:0015824">
    <property type="term" value="P:proline transport"/>
    <property type="evidence" value="ECO:0007669"/>
    <property type="project" value="TreeGrafter"/>
</dbReference>
<dbReference type="GO" id="GO:0005298">
    <property type="term" value="F:proline:sodium symporter activity"/>
    <property type="evidence" value="ECO:0007669"/>
    <property type="project" value="TreeGrafter"/>
</dbReference>
<evidence type="ECO:0000256" key="10">
    <source>
        <dbReference type="ARBA" id="ARBA00023136"/>
    </source>
</evidence>
<proteinExistence type="inferred from homology"/>
<dbReference type="EMBL" id="UINC01006594">
    <property type="protein sequence ID" value="SVA28488.1"/>
    <property type="molecule type" value="Genomic_DNA"/>
</dbReference>
<protein>
    <recommendedName>
        <fullName evidence="14">Sodium:solute symporter family protein</fullName>
    </recommendedName>
</protein>
<feature type="transmembrane region" description="Helical" evidence="12">
    <location>
        <begin position="234"/>
        <end position="259"/>
    </location>
</feature>
<dbReference type="InterPro" id="IPR050277">
    <property type="entry name" value="Sodium:Solute_Symporter"/>
</dbReference>
<feature type="transmembrane region" description="Helical" evidence="12">
    <location>
        <begin position="285"/>
        <end position="308"/>
    </location>
</feature>
<evidence type="ECO:0000256" key="3">
    <source>
        <dbReference type="ARBA" id="ARBA00022448"/>
    </source>
</evidence>
<sequence>MSTSAIVGFGGLAGWLGYSIFTVMFALAITLFFTTRYIGPKMYNLNKKIKAQTYVELISKHYKSKQLGILLAIIIVILVPFYSSAVMIGISKFINVFTGINYELSLIMFSIIIGLTVLHGGMKSVLKNDAMQGIVLIAGSIIILLYTLSVHIIGTDYVATLTEAWNTSQDPITGMAKKIGFTGYTSYPVFWSPGWMFLVSLLVFTIPVGMIALPQLQTRFLLAKNEESFKHISWYGLLLPMLIVVAFFVAGVTSNSFFYTTEGLTGVWSAKGIDSLIPKFITEGYPIWIGSVLFITMLAAAFSTINSLMHLMATTVSHDLGLKEKGKIIGVYGVIVFALLISLVFQKEPAFIARSTSLFFSILGGSLLPCIIGMILKSSNGKTALMSFAGGTIASLIWIFFFHFKEAKLFGISQLLFDTPVTMLGRYSFIDTVIPALVVSSVIFYVHSKFNRSKI</sequence>
<dbReference type="Pfam" id="PF00474">
    <property type="entry name" value="SSF"/>
    <property type="match status" value="1"/>
</dbReference>
<dbReference type="InterPro" id="IPR001734">
    <property type="entry name" value="Na/solute_symporter"/>
</dbReference>
<keyword evidence="5 12" id="KW-0812">Transmembrane</keyword>
<feature type="transmembrane region" description="Helical" evidence="12">
    <location>
        <begin position="12"/>
        <end position="33"/>
    </location>
</feature>
<evidence type="ECO:0008006" key="14">
    <source>
        <dbReference type="Google" id="ProtNLM"/>
    </source>
</evidence>
<name>A0A381ULH4_9ZZZZ</name>
<feature type="transmembrane region" description="Helical" evidence="12">
    <location>
        <begin position="358"/>
        <end position="376"/>
    </location>
</feature>
<dbReference type="GO" id="GO:0005886">
    <property type="term" value="C:plasma membrane"/>
    <property type="evidence" value="ECO:0007669"/>
    <property type="project" value="UniProtKB-SubCell"/>
</dbReference>
<evidence type="ECO:0000256" key="7">
    <source>
        <dbReference type="ARBA" id="ARBA00022989"/>
    </source>
</evidence>
<keyword evidence="7 12" id="KW-1133">Transmembrane helix</keyword>
<feature type="transmembrane region" description="Helical" evidence="12">
    <location>
        <begin position="383"/>
        <end position="404"/>
    </location>
</feature>
<comment type="similarity">
    <text evidence="2">Belongs to the sodium:solute symporter (SSF) (TC 2.A.21) family.</text>
</comment>
<keyword evidence="6" id="KW-0769">Symport</keyword>
<accession>A0A381ULH4</accession>
<feature type="transmembrane region" description="Helical" evidence="12">
    <location>
        <begin position="424"/>
        <end position="446"/>
    </location>
</feature>
<organism evidence="13">
    <name type="scientific">marine metagenome</name>
    <dbReference type="NCBI Taxonomy" id="408172"/>
    <lineage>
        <taxon>unclassified sequences</taxon>
        <taxon>metagenomes</taxon>
        <taxon>ecological metagenomes</taxon>
    </lineage>
</organism>
<dbReference type="PANTHER" id="PTHR48086">
    <property type="entry name" value="SODIUM/PROLINE SYMPORTER-RELATED"/>
    <property type="match status" value="1"/>
</dbReference>
<dbReference type="InterPro" id="IPR038377">
    <property type="entry name" value="Na/Glc_symporter_sf"/>
</dbReference>
<evidence type="ECO:0000256" key="4">
    <source>
        <dbReference type="ARBA" id="ARBA00022475"/>
    </source>
</evidence>
<keyword evidence="8" id="KW-0915">Sodium</keyword>
<dbReference type="AlphaFoldDB" id="A0A381ULH4"/>
<evidence type="ECO:0000256" key="9">
    <source>
        <dbReference type="ARBA" id="ARBA00023065"/>
    </source>
</evidence>
<keyword evidence="4" id="KW-1003">Cell membrane</keyword>
<dbReference type="PROSITE" id="PS50283">
    <property type="entry name" value="NA_SOLUT_SYMP_3"/>
    <property type="match status" value="1"/>
</dbReference>